<proteinExistence type="predicted"/>
<evidence type="ECO:0000313" key="2">
    <source>
        <dbReference type="Proteomes" id="UP001140087"/>
    </source>
</evidence>
<keyword evidence="2" id="KW-1185">Reference proteome</keyword>
<evidence type="ECO:0000313" key="1">
    <source>
        <dbReference type="EMBL" id="KAJ2804581.1"/>
    </source>
</evidence>
<gene>
    <name evidence="1" type="ORF">H4R21_001590</name>
</gene>
<protein>
    <submittedName>
        <fullName evidence="1">Uncharacterized protein</fullName>
    </submittedName>
</protein>
<accession>A0ACC1LAA5</accession>
<dbReference type="EMBL" id="JANBUN010000340">
    <property type="protein sequence ID" value="KAJ2804581.1"/>
    <property type="molecule type" value="Genomic_DNA"/>
</dbReference>
<name>A0ACC1LAA5_9FUNG</name>
<reference evidence="1" key="1">
    <citation type="submission" date="2022-07" db="EMBL/GenBank/DDBJ databases">
        <title>Phylogenomic reconstructions and comparative analyses of Kickxellomycotina fungi.</title>
        <authorList>
            <person name="Reynolds N.K."/>
            <person name="Stajich J.E."/>
            <person name="Barry K."/>
            <person name="Grigoriev I.V."/>
            <person name="Crous P."/>
            <person name="Smith M.E."/>
        </authorList>
    </citation>
    <scope>NUCLEOTIDE SEQUENCE</scope>
    <source>
        <strain evidence="1">BCRC 34780</strain>
    </source>
</reference>
<organism evidence="1 2">
    <name type="scientific">Coemansia helicoidea</name>
    <dbReference type="NCBI Taxonomy" id="1286919"/>
    <lineage>
        <taxon>Eukaryota</taxon>
        <taxon>Fungi</taxon>
        <taxon>Fungi incertae sedis</taxon>
        <taxon>Zoopagomycota</taxon>
        <taxon>Kickxellomycotina</taxon>
        <taxon>Kickxellomycetes</taxon>
        <taxon>Kickxellales</taxon>
        <taxon>Kickxellaceae</taxon>
        <taxon>Coemansia</taxon>
    </lineage>
</organism>
<comment type="caution">
    <text evidence="1">The sequence shown here is derived from an EMBL/GenBank/DDBJ whole genome shotgun (WGS) entry which is preliminary data.</text>
</comment>
<sequence>MEPVDERAAAMDAQATDRQSYLQIFDRILLTVLRAEAHLFSDGERVILSAFSDLDRHSRYLYTRLFMRKLAWIRVSGLKYGEPMVVEQSCKYLSACAPGAAAFLQTEADLGDCSEALALLAVPELRAVAKARGIKQLTSKTKEALCALVLKSTKQRTVTSFFQKGSKGDTSKQRTDALVQDVLRVTGAVVRLNPVVAELFERLHLVFFRAPVHLGDDNSMKFAVLATIGQLRFPAYPVVRSADLFASREAVVQFKMLSEVGHAMGVLLASPVKQTEDHEKGWELYSAHRHAWAAHLSDICARPDGAASGGADAATEPDAIDYWRRHLTPGYALARLVERGARFAANLKRFEDEREILESLLSQTAYRVGRRGDWYERLALLHATHLRPKRARGDAQALDQVAQALAQARAVCVRALDDGHVNRVSLHAISRQLRAIESKLGLGADKQSAHPRLCLEWRPLPSRTVVGVRVRGVTRRGPSTWIGDDAVPCSVEQLALWRYKSDGYDGLHSENALATTLFALLFWDIIFHPLPGVLDTEYQSQPLDMTSDSFYSSRRALIEARLGDIAAGHFCRTIRDVYARECGAECASVSWDLACDQLLAVATCLGGRRLAAVCRVLATEYRLKRSGFPDLCLWNAETGKVLFAEVKGPGDKLSETQQDWLDILIASGIDAEVCLVREPEA</sequence>
<dbReference type="Proteomes" id="UP001140087">
    <property type="component" value="Unassembled WGS sequence"/>
</dbReference>